<dbReference type="Pfam" id="PF00781">
    <property type="entry name" value="DAGK_cat"/>
    <property type="match status" value="1"/>
</dbReference>
<protein>
    <submittedName>
        <fullName evidence="11">Diacylglycerol kinase family protein</fullName>
    </submittedName>
</protein>
<evidence type="ECO:0000256" key="7">
    <source>
        <dbReference type="ARBA" id="ARBA00023209"/>
    </source>
</evidence>
<reference evidence="12" key="1">
    <citation type="journal article" date="2019" name="Int. J. Syst. Evol. Microbiol.">
        <title>The Global Catalogue of Microorganisms (GCM) 10K type strain sequencing project: providing services to taxonomists for standard genome sequencing and annotation.</title>
        <authorList>
            <consortium name="The Broad Institute Genomics Platform"/>
            <consortium name="The Broad Institute Genome Sequencing Center for Infectious Disease"/>
            <person name="Wu L."/>
            <person name="Ma J."/>
        </authorList>
    </citation>
    <scope>NUCLEOTIDE SEQUENCE [LARGE SCALE GENOMIC DNA]</scope>
    <source>
        <strain evidence="12">JCM 16961</strain>
    </source>
</reference>
<comment type="cofactor">
    <cofactor evidence="1">
        <name>Mg(2+)</name>
        <dbReference type="ChEBI" id="CHEBI:18420"/>
    </cofactor>
</comment>
<accession>A0ABP7DMU7</accession>
<evidence type="ECO:0000313" key="11">
    <source>
        <dbReference type="EMBL" id="GAA3705896.1"/>
    </source>
</evidence>
<evidence type="ECO:0000256" key="3">
    <source>
        <dbReference type="ARBA" id="ARBA00022679"/>
    </source>
</evidence>
<keyword evidence="7" id="KW-0444">Lipid biosynthesis</keyword>
<keyword evidence="4" id="KW-0547">Nucleotide-binding</keyword>
<evidence type="ECO:0000256" key="4">
    <source>
        <dbReference type="ARBA" id="ARBA00022741"/>
    </source>
</evidence>
<evidence type="ECO:0000259" key="10">
    <source>
        <dbReference type="PROSITE" id="PS50146"/>
    </source>
</evidence>
<evidence type="ECO:0000256" key="1">
    <source>
        <dbReference type="ARBA" id="ARBA00001946"/>
    </source>
</evidence>
<dbReference type="PANTHER" id="PTHR12358">
    <property type="entry name" value="SPHINGOSINE KINASE"/>
    <property type="match status" value="1"/>
</dbReference>
<dbReference type="SUPFAM" id="SSF111331">
    <property type="entry name" value="NAD kinase/diacylglycerol kinase-like"/>
    <property type="match status" value="1"/>
</dbReference>
<evidence type="ECO:0000256" key="6">
    <source>
        <dbReference type="ARBA" id="ARBA00022840"/>
    </source>
</evidence>
<evidence type="ECO:0000313" key="12">
    <source>
        <dbReference type="Proteomes" id="UP001501536"/>
    </source>
</evidence>
<keyword evidence="7" id="KW-0443">Lipid metabolism</keyword>
<keyword evidence="9" id="KW-0812">Transmembrane</keyword>
<dbReference type="PANTHER" id="PTHR12358:SF54">
    <property type="entry name" value="SPHINGOSINE KINASE RELATED PROTEIN"/>
    <property type="match status" value="1"/>
</dbReference>
<proteinExistence type="inferred from homology"/>
<gene>
    <name evidence="11" type="ORF">GCM10022377_19600</name>
</gene>
<organism evidence="11 12">
    <name type="scientific">Zhihengliuella alba</name>
    <dbReference type="NCBI Taxonomy" id="547018"/>
    <lineage>
        <taxon>Bacteria</taxon>
        <taxon>Bacillati</taxon>
        <taxon>Actinomycetota</taxon>
        <taxon>Actinomycetes</taxon>
        <taxon>Micrococcales</taxon>
        <taxon>Micrococcaceae</taxon>
        <taxon>Zhihengliuella</taxon>
    </lineage>
</organism>
<evidence type="ECO:0000256" key="8">
    <source>
        <dbReference type="ARBA" id="ARBA00023264"/>
    </source>
</evidence>
<dbReference type="RefSeq" id="WP_344883721.1">
    <property type="nucleotide sequence ID" value="NZ_BAABCJ010000005.1"/>
</dbReference>
<name>A0ABP7DMU7_9MICC</name>
<dbReference type="EMBL" id="BAABCJ010000005">
    <property type="protein sequence ID" value="GAA3705896.1"/>
    <property type="molecule type" value="Genomic_DNA"/>
</dbReference>
<keyword evidence="9" id="KW-1133">Transmembrane helix</keyword>
<evidence type="ECO:0000256" key="5">
    <source>
        <dbReference type="ARBA" id="ARBA00022777"/>
    </source>
</evidence>
<keyword evidence="8" id="KW-1208">Phospholipid metabolism</keyword>
<dbReference type="GO" id="GO:0016301">
    <property type="term" value="F:kinase activity"/>
    <property type="evidence" value="ECO:0007669"/>
    <property type="project" value="UniProtKB-KW"/>
</dbReference>
<feature type="transmembrane region" description="Helical" evidence="9">
    <location>
        <begin position="6"/>
        <end position="24"/>
    </location>
</feature>
<keyword evidence="7" id="KW-0594">Phospholipid biosynthesis</keyword>
<keyword evidence="3" id="KW-0808">Transferase</keyword>
<comment type="similarity">
    <text evidence="2">Belongs to the diacylglycerol/lipid kinase family.</text>
</comment>
<evidence type="ECO:0000256" key="9">
    <source>
        <dbReference type="SAM" id="Phobius"/>
    </source>
</evidence>
<dbReference type="SMART" id="SM00046">
    <property type="entry name" value="DAGKc"/>
    <property type="match status" value="1"/>
</dbReference>
<keyword evidence="5 11" id="KW-0418">Kinase</keyword>
<feature type="domain" description="DAGKc" evidence="10">
    <location>
        <begin position="46"/>
        <end position="176"/>
    </location>
</feature>
<dbReference type="InterPro" id="IPR045540">
    <property type="entry name" value="YegS/DAGK_C"/>
</dbReference>
<dbReference type="Pfam" id="PF19279">
    <property type="entry name" value="YegS_C"/>
    <property type="match status" value="1"/>
</dbReference>
<dbReference type="PROSITE" id="PS50146">
    <property type="entry name" value="DAGK"/>
    <property type="match status" value="1"/>
</dbReference>
<dbReference type="Proteomes" id="UP001501536">
    <property type="component" value="Unassembled WGS sequence"/>
</dbReference>
<keyword evidence="9" id="KW-0472">Membrane</keyword>
<dbReference type="Gene3D" id="2.60.200.40">
    <property type="match status" value="1"/>
</dbReference>
<dbReference type="Gene3D" id="3.40.50.10330">
    <property type="entry name" value="Probable inorganic polyphosphate/atp-NAD kinase, domain 1"/>
    <property type="match status" value="1"/>
</dbReference>
<dbReference type="InterPro" id="IPR001206">
    <property type="entry name" value="Diacylglycerol_kinase_cat_dom"/>
</dbReference>
<evidence type="ECO:0000256" key="2">
    <source>
        <dbReference type="ARBA" id="ARBA00005983"/>
    </source>
</evidence>
<dbReference type="InterPro" id="IPR017438">
    <property type="entry name" value="ATP-NAD_kinase_N"/>
</dbReference>
<keyword evidence="6" id="KW-0067">ATP-binding</keyword>
<dbReference type="InterPro" id="IPR016064">
    <property type="entry name" value="NAD/diacylglycerol_kinase_sf"/>
</dbReference>
<keyword evidence="12" id="KW-1185">Reference proteome</keyword>
<dbReference type="InterPro" id="IPR050187">
    <property type="entry name" value="Lipid_Phosphate_FormReg"/>
</dbReference>
<sequence>MPLETLVILLAALAVIVAVGALLYTRSVSRRVSTIEETPDEPEAPRGAQRIAVVMNPSKNNAAAARQRITEVCAKANLAAPVFFETTPEDPGYEMTRQALEGDFDTIVAAGGDGTVRVVVEVMTGHDRTMSVLPLGTGNLLARNLDIDVDNDDAALAQALFGTVRRVDSARVRLTRADGTVEEKIFAVISGVGFDAEMIEATDDELKARLGAVAYAEAGFRQMAGHRKTVRMRIDDGEETVVKTRSVMVANCGKLQGGLVLAPDAVIDDGLLDVVVMSPRSIIGWGWIAMRGMVKNRSKRKDPIIHYFQGRKVTLRGDEAIAAQLDGDTDGEVVQMDVEVLPKALEVRC</sequence>
<comment type="caution">
    <text evidence="11">The sequence shown here is derived from an EMBL/GenBank/DDBJ whole genome shotgun (WGS) entry which is preliminary data.</text>
</comment>